<feature type="non-terminal residue" evidence="1">
    <location>
        <position position="1"/>
    </location>
</feature>
<protein>
    <submittedName>
        <fullName evidence="1">Uncharacterized protein</fullName>
    </submittedName>
</protein>
<feature type="non-terminal residue" evidence="1">
    <location>
        <position position="100"/>
    </location>
</feature>
<organism evidence="1">
    <name type="scientific">Nothobranchius rachovii</name>
    <name type="common">bluefin notho</name>
    <dbReference type="NCBI Taxonomy" id="451742"/>
    <lineage>
        <taxon>Eukaryota</taxon>
        <taxon>Metazoa</taxon>
        <taxon>Chordata</taxon>
        <taxon>Craniata</taxon>
        <taxon>Vertebrata</taxon>
        <taxon>Euteleostomi</taxon>
        <taxon>Actinopterygii</taxon>
        <taxon>Neopterygii</taxon>
        <taxon>Teleostei</taxon>
        <taxon>Neoteleostei</taxon>
        <taxon>Acanthomorphata</taxon>
        <taxon>Ovalentaria</taxon>
        <taxon>Atherinomorphae</taxon>
        <taxon>Cyprinodontiformes</taxon>
        <taxon>Nothobranchiidae</taxon>
        <taxon>Nothobranchius</taxon>
    </lineage>
</organism>
<dbReference type="AlphaFoldDB" id="A0A1A8P0T6"/>
<gene>
    <name evidence="1" type="primary">v1g148065</name>
</gene>
<dbReference type="EMBL" id="HAEH01004817">
    <property type="protein sequence ID" value="SBR74906.1"/>
    <property type="molecule type" value="Transcribed_RNA"/>
</dbReference>
<accession>A0A1A8P0T6</accession>
<sequence length="100" mass="11472">TTLVKDKYSWKPSSASITVFVRVYFHVFNHFLKYRYQFFILNLKNVNVVSLPHRRVETCTMDPPRTGSVSRFMLGIMSHVARSVGEDGHTATVKALHSLT</sequence>
<reference evidence="1" key="2">
    <citation type="submission" date="2016-06" db="EMBL/GenBank/DDBJ databases">
        <title>The genome of a short-lived fish provides insights into sex chromosome evolution and the genetic control of aging.</title>
        <authorList>
            <person name="Reichwald K."/>
            <person name="Felder M."/>
            <person name="Petzold A."/>
            <person name="Koch P."/>
            <person name="Groth M."/>
            <person name="Platzer M."/>
        </authorList>
    </citation>
    <scope>NUCLEOTIDE SEQUENCE</scope>
    <source>
        <tissue evidence="1">Brain</tissue>
    </source>
</reference>
<proteinExistence type="predicted"/>
<evidence type="ECO:0000313" key="1">
    <source>
        <dbReference type="EMBL" id="SBR74906.1"/>
    </source>
</evidence>
<name>A0A1A8P0T6_9TELE</name>
<reference evidence="1" key="1">
    <citation type="submission" date="2016-05" db="EMBL/GenBank/DDBJ databases">
        <authorList>
            <person name="Lavstsen T."/>
            <person name="Jespersen J.S."/>
        </authorList>
    </citation>
    <scope>NUCLEOTIDE SEQUENCE</scope>
    <source>
        <tissue evidence="1">Brain</tissue>
    </source>
</reference>